<feature type="domain" description="DUF7703" evidence="3">
    <location>
        <begin position="75"/>
        <end position="239"/>
    </location>
</feature>
<dbReference type="PANTHER" id="PTHR37013:SF6">
    <property type="entry name" value="INTEGRAL MEMBRANE PROTEIN"/>
    <property type="match status" value="1"/>
</dbReference>
<dbReference type="InterPro" id="IPR056120">
    <property type="entry name" value="DUF7703"/>
</dbReference>
<evidence type="ECO:0000259" key="3">
    <source>
        <dbReference type="Pfam" id="PF24802"/>
    </source>
</evidence>
<evidence type="ECO:0000313" key="4">
    <source>
        <dbReference type="EMBL" id="KAF6234365.1"/>
    </source>
</evidence>
<evidence type="ECO:0000256" key="2">
    <source>
        <dbReference type="SAM" id="Phobius"/>
    </source>
</evidence>
<keyword evidence="2" id="KW-0472">Membrane</keyword>
<name>A0A8H6L3M4_9LECA</name>
<keyword evidence="2" id="KW-0812">Transmembrane</keyword>
<protein>
    <recommendedName>
        <fullName evidence="3">DUF7703 domain-containing protein</fullName>
    </recommendedName>
</protein>
<sequence length="471" mass="53675">MGIYSPYAVAESEQPQWKPGENLAAAAFVGMALVLLLEHEAGDIGMCGRRSGVILKYLVPNSAHIWGLYTFLLLTGWSIYAPAQLLVLYSRLHLVNESYRLQRWVLIMITSTIFLIIIPTWIVVWPAYDPDPKTSSLWSPRDAIVERYNQIGYTLVELVLSGIYVWSLLGLLNLKSSVRQRRVMLDLVYVNIIIVLFDILVVILLYLNQVGISHPIQTFSYALKLKLEFVVLNQLMAVAARGLQRESFEEKRYHHSSAHDAFSAECRRWDEKAPTDPREKNSDSDHDDHRKSLSIASAQITVPEPVLSRGNQSPRQSTTDNNLYDHSNMNEDVFGAEQEFRLENFLEDDSTSSKAGGVEEIRTHPSQAFSGETLRTRESSTPEESSSHIQPRRLRDAKNKALRSMHHPLGHDKGQGAGNRRQPMRATMKRHMPRRGENSDEEEEEEIGVHMWENHGKLKMETPWFKSMGEA</sequence>
<evidence type="ECO:0000256" key="1">
    <source>
        <dbReference type="SAM" id="MobiDB-lite"/>
    </source>
</evidence>
<keyword evidence="2" id="KW-1133">Transmembrane helix</keyword>
<dbReference type="Proteomes" id="UP000578531">
    <property type="component" value="Unassembled WGS sequence"/>
</dbReference>
<feature type="transmembrane region" description="Helical" evidence="2">
    <location>
        <begin position="148"/>
        <end position="172"/>
    </location>
</feature>
<comment type="caution">
    <text evidence="4">The sequence shown here is derived from an EMBL/GenBank/DDBJ whole genome shotgun (WGS) entry which is preliminary data.</text>
</comment>
<feature type="region of interest" description="Disordered" evidence="1">
    <location>
        <begin position="268"/>
        <end position="327"/>
    </location>
</feature>
<feature type="transmembrane region" description="Helical" evidence="2">
    <location>
        <begin position="184"/>
        <end position="207"/>
    </location>
</feature>
<feature type="region of interest" description="Disordered" evidence="1">
    <location>
        <begin position="348"/>
        <end position="393"/>
    </location>
</feature>
<gene>
    <name evidence="4" type="ORF">HO173_007398</name>
</gene>
<dbReference type="AlphaFoldDB" id="A0A8H6L3M4"/>
<accession>A0A8H6L3M4</accession>
<feature type="compositionally biased region" description="Basic and acidic residues" evidence="1">
    <location>
        <begin position="268"/>
        <end position="291"/>
    </location>
</feature>
<keyword evidence="5" id="KW-1185">Reference proteome</keyword>
<feature type="region of interest" description="Disordered" evidence="1">
    <location>
        <begin position="406"/>
        <end position="454"/>
    </location>
</feature>
<dbReference type="GeneID" id="59289055"/>
<reference evidence="4 5" key="1">
    <citation type="journal article" date="2020" name="Genomics">
        <title>Complete, high-quality genomes from long-read metagenomic sequencing of two wolf lichen thalli reveals enigmatic genome architecture.</title>
        <authorList>
            <person name="McKenzie S.K."/>
            <person name="Walston R.F."/>
            <person name="Allen J.L."/>
        </authorList>
    </citation>
    <scope>NUCLEOTIDE SEQUENCE [LARGE SCALE GENOMIC DNA]</scope>
    <source>
        <strain evidence="4">WasteWater2</strain>
    </source>
</reference>
<proteinExistence type="predicted"/>
<dbReference type="EMBL" id="JACCJC010000030">
    <property type="protein sequence ID" value="KAF6234365.1"/>
    <property type="molecule type" value="Genomic_DNA"/>
</dbReference>
<feature type="transmembrane region" description="Helical" evidence="2">
    <location>
        <begin position="66"/>
        <end position="92"/>
    </location>
</feature>
<dbReference type="OrthoDB" id="405906at2759"/>
<dbReference type="PANTHER" id="PTHR37013">
    <property type="entry name" value="INTEGRAL MEMBRANE PROTEIN (AFU_ORTHOLOGUE AFUA_1G05950)-RELATED"/>
    <property type="match status" value="1"/>
</dbReference>
<dbReference type="RefSeq" id="XP_037163762.1">
    <property type="nucleotide sequence ID" value="XM_037309302.1"/>
</dbReference>
<evidence type="ECO:0000313" key="5">
    <source>
        <dbReference type="Proteomes" id="UP000578531"/>
    </source>
</evidence>
<dbReference type="Pfam" id="PF24802">
    <property type="entry name" value="DUF7703"/>
    <property type="match status" value="1"/>
</dbReference>
<feature type="compositionally biased region" description="Polar residues" evidence="1">
    <location>
        <begin position="309"/>
        <end position="327"/>
    </location>
</feature>
<organism evidence="4 5">
    <name type="scientific">Letharia columbiana</name>
    <dbReference type="NCBI Taxonomy" id="112416"/>
    <lineage>
        <taxon>Eukaryota</taxon>
        <taxon>Fungi</taxon>
        <taxon>Dikarya</taxon>
        <taxon>Ascomycota</taxon>
        <taxon>Pezizomycotina</taxon>
        <taxon>Lecanoromycetes</taxon>
        <taxon>OSLEUM clade</taxon>
        <taxon>Lecanoromycetidae</taxon>
        <taxon>Lecanorales</taxon>
        <taxon>Lecanorineae</taxon>
        <taxon>Parmeliaceae</taxon>
        <taxon>Letharia</taxon>
    </lineage>
</organism>
<feature type="transmembrane region" description="Helical" evidence="2">
    <location>
        <begin position="104"/>
        <end position="128"/>
    </location>
</feature>